<organism evidence="2 3">
    <name type="scientific">Acanthoscelides obtectus</name>
    <name type="common">Bean weevil</name>
    <name type="synonym">Bruchus obtectus</name>
    <dbReference type="NCBI Taxonomy" id="200917"/>
    <lineage>
        <taxon>Eukaryota</taxon>
        <taxon>Metazoa</taxon>
        <taxon>Ecdysozoa</taxon>
        <taxon>Arthropoda</taxon>
        <taxon>Hexapoda</taxon>
        <taxon>Insecta</taxon>
        <taxon>Pterygota</taxon>
        <taxon>Neoptera</taxon>
        <taxon>Endopterygota</taxon>
        <taxon>Coleoptera</taxon>
        <taxon>Polyphaga</taxon>
        <taxon>Cucujiformia</taxon>
        <taxon>Chrysomeloidea</taxon>
        <taxon>Chrysomelidae</taxon>
        <taxon>Bruchinae</taxon>
        <taxon>Bruchini</taxon>
        <taxon>Acanthoscelides</taxon>
    </lineage>
</organism>
<dbReference type="GO" id="GO:0003677">
    <property type="term" value="F:DNA binding"/>
    <property type="evidence" value="ECO:0007669"/>
    <property type="project" value="TreeGrafter"/>
</dbReference>
<evidence type="ECO:0000313" key="2">
    <source>
        <dbReference type="EMBL" id="CAH1975090.1"/>
    </source>
</evidence>
<dbReference type="PANTHER" id="PTHR19303:SF74">
    <property type="entry name" value="POGO TRANSPOSABLE ELEMENT WITH KRAB DOMAIN"/>
    <property type="match status" value="1"/>
</dbReference>
<evidence type="ECO:0000259" key="1">
    <source>
        <dbReference type="Pfam" id="PF03184"/>
    </source>
</evidence>
<proteinExistence type="predicted"/>
<dbReference type="Proteomes" id="UP001152888">
    <property type="component" value="Unassembled WGS sequence"/>
</dbReference>
<dbReference type="EMBL" id="CAKOFQ010006832">
    <property type="protein sequence ID" value="CAH1975090.1"/>
    <property type="molecule type" value="Genomic_DNA"/>
</dbReference>
<dbReference type="InterPro" id="IPR004875">
    <property type="entry name" value="DDE_SF_endonuclease_dom"/>
</dbReference>
<dbReference type="AlphaFoldDB" id="A0A9P0PA68"/>
<protein>
    <recommendedName>
        <fullName evidence="1">DDE-1 domain-containing protein</fullName>
    </recommendedName>
</protein>
<evidence type="ECO:0000313" key="3">
    <source>
        <dbReference type="Proteomes" id="UP001152888"/>
    </source>
</evidence>
<reference evidence="2" key="1">
    <citation type="submission" date="2022-03" db="EMBL/GenBank/DDBJ databases">
        <authorList>
            <person name="Sayadi A."/>
        </authorList>
    </citation>
    <scope>NUCLEOTIDE SEQUENCE</scope>
</reference>
<name>A0A9P0PA68_ACAOB</name>
<keyword evidence="3" id="KW-1185">Reference proteome</keyword>
<sequence length="96" mass="11033">MIGPPAESIAVPRETGWMNAEIFLTWLQHFKHHVQPSKENPVLLILDGHGSRKELAVIEYARNNNIHMLSTPPHTTHRLQRLDRVFFNPFKAVQCG</sequence>
<dbReference type="GO" id="GO:0005634">
    <property type="term" value="C:nucleus"/>
    <property type="evidence" value="ECO:0007669"/>
    <property type="project" value="TreeGrafter"/>
</dbReference>
<dbReference type="Pfam" id="PF03184">
    <property type="entry name" value="DDE_1"/>
    <property type="match status" value="1"/>
</dbReference>
<accession>A0A9P0PA68</accession>
<comment type="caution">
    <text evidence="2">The sequence shown here is derived from an EMBL/GenBank/DDBJ whole genome shotgun (WGS) entry which is preliminary data.</text>
</comment>
<dbReference type="InterPro" id="IPR050863">
    <property type="entry name" value="CenT-Element_Derived"/>
</dbReference>
<dbReference type="PANTHER" id="PTHR19303">
    <property type="entry name" value="TRANSPOSON"/>
    <property type="match status" value="1"/>
</dbReference>
<dbReference type="OrthoDB" id="8187571at2759"/>
<gene>
    <name evidence="2" type="ORF">ACAOBT_LOCUS11438</name>
</gene>
<feature type="domain" description="DDE-1" evidence="1">
    <location>
        <begin position="14"/>
        <end position="92"/>
    </location>
</feature>